<dbReference type="PROSITE" id="PS50835">
    <property type="entry name" value="IG_LIKE"/>
    <property type="match status" value="2"/>
</dbReference>
<dbReference type="OrthoDB" id="10006996at2759"/>
<keyword evidence="1" id="KW-1015">Disulfide bond</keyword>
<sequence>MLKILSSITLCHVFLTKSVKASNEKRLFYESGDQLSIICNFDGVYLDLRRVDENGRENTLLTITQNPFIVEEGWNIDKKTETTYVTIYIRPEIKLTSFGEIEIQEGSKARIATCSAENSNPAAEIQWRDRNGKIFEGKVENRSTAENGLSSVKNTLEVDASKSLLGASFECVVLHRSKAVSGAHSGQFSPALKITWKPTRPVISEIAPLLEDGEESADKKSFECSSSGSPEVDFSWRLFNPNKTAVDTSHWKVTGNRISTENVKLSDSGLNIECIAQNSLGRASSITLLEISTSWLALISSSRITMVVILIVSLTLLLCLTILLFRCAKNHRTVVYKTGTQAAAGKEAQV</sequence>
<keyword evidence="2" id="KW-0812">Transmembrane</keyword>
<keyword evidence="3" id="KW-0732">Signal</keyword>
<proteinExistence type="predicted"/>
<feature type="chain" id="PRO_5003192538" description="Ig-like domain-containing protein" evidence="3">
    <location>
        <begin position="22"/>
        <end position="350"/>
    </location>
</feature>
<feature type="domain" description="Ig-like" evidence="4">
    <location>
        <begin position="91"/>
        <end position="181"/>
    </location>
</feature>
<evidence type="ECO:0000313" key="5">
    <source>
        <dbReference type="EMBL" id="CBY23668.1"/>
    </source>
</evidence>
<feature type="domain" description="Ig-like" evidence="4">
    <location>
        <begin position="201"/>
        <end position="292"/>
    </location>
</feature>
<protein>
    <recommendedName>
        <fullName evidence="4">Ig-like domain-containing protein</fullName>
    </recommendedName>
</protein>
<name>E4X1I7_OIKDI</name>
<accession>E4X1I7</accession>
<evidence type="ECO:0000256" key="1">
    <source>
        <dbReference type="ARBA" id="ARBA00023157"/>
    </source>
</evidence>
<evidence type="ECO:0000313" key="6">
    <source>
        <dbReference type="Proteomes" id="UP000001307"/>
    </source>
</evidence>
<dbReference type="Pfam" id="PF00047">
    <property type="entry name" value="ig"/>
    <property type="match status" value="1"/>
</dbReference>
<dbReference type="InterPro" id="IPR036179">
    <property type="entry name" value="Ig-like_dom_sf"/>
</dbReference>
<reference evidence="5" key="1">
    <citation type="journal article" date="2010" name="Science">
        <title>Plasticity of animal genome architecture unmasked by rapid evolution of a pelagic tunicate.</title>
        <authorList>
            <person name="Denoeud F."/>
            <person name="Henriet S."/>
            <person name="Mungpakdee S."/>
            <person name="Aury J.M."/>
            <person name="Da Silva C."/>
            <person name="Brinkmann H."/>
            <person name="Mikhaleva J."/>
            <person name="Olsen L.C."/>
            <person name="Jubin C."/>
            <person name="Canestro C."/>
            <person name="Bouquet J.M."/>
            <person name="Danks G."/>
            <person name="Poulain J."/>
            <person name="Campsteijn C."/>
            <person name="Adamski M."/>
            <person name="Cross I."/>
            <person name="Yadetie F."/>
            <person name="Muffato M."/>
            <person name="Louis A."/>
            <person name="Butcher S."/>
            <person name="Tsagkogeorga G."/>
            <person name="Konrad A."/>
            <person name="Singh S."/>
            <person name="Jensen M.F."/>
            <person name="Cong E.H."/>
            <person name="Eikeseth-Otteraa H."/>
            <person name="Noel B."/>
            <person name="Anthouard V."/>
            <person name="Porcel B.M."/>
            <person name="Kachouri-Lafond R."/>
            <person name="Nishino A."/>
            <person name="Ugolini M."/>
            <person name="Chourrout P."/>
            <person name="Nishida H."/>
            <person name="Aasland R."/>
            <person name="Huzurbazar S."/>
            <person name="Westhof E."/>
            <person name="Delsuc F."/>
            <person name="Lehrach H."/>
            <person name="Reinhardt R."/>
            <person name="Weissenbach J."/>
            <person name="Roy S.W."/>
            <person name="Artiguenave F."/>
            <person name="Postlethwait J.H."/>
            <person name="Manak J.R."/>
            <person name="Thompson E.M."/>
            <person name="Jaillon O."/>
            <person name="Du Pasquier L."/>
            <person name="Boudinot P."/>
            <person name="Liberles D.A."/>
            <person name="Volff J.N."/>
            <person name="Philippe H."/>
            <person name="Lenhard B."/>
            <person name="Roest Crollius H."/>
            <person name="Wincker P."/>
            <person name="Chourrout D."/>
        </authorList>
    </citation>
    <scope>NUCLEOTIDE SEQUENCE [LARGE SCALE GENOMIC DNA]</scope>
</reference>
<dbReference type="PANTHER" id="PTHR45889">
    <property type="entry name" value="IG-LIKE DOMAIN-CONTAINING PROTEIN"/>
    <property type="match status" value="1"/>
</dbReference>
<evidence type="ECO:0000256" key="2">
    <source>
        <dbReference type="SAM" id="Phobius"/>
    </source>
</evidence>
<dbReference type="AlphaFoldDB" id="E4X1I7"/>
<dbReference type="PANTHER" id="PTHR45889:SF8">
    <property type="entry name" value="IG-LIKE DOMAIN-CONTAINING PROTEIN"/>
    <property type="match status" value="1"/>
</dbReference>
<dbReference type="InterPro" id="IPR013783">
    <property type="entry name" value="Ig-like_fold"/>
</dbReference>
<dbReference type="InterPro" id="IPR013162">
    <property type="entry name" value="CD80_C2-set"/>
</dbReference>
<dbReference type="EMBL" id="FN653021">
    <property type="protein sequence ID" value="CBY23668.1"/>
    <property type="molecule type" value="Genomic_DNA"/>
</dbReference>
<gene>
    <name evidence="5" type="ORF">GSOID_T00016125001</name>
</gene>
<feature type="signal peptide" evidence="3">
    <location>
        <begin position="1"/>
        <end position="21"/>
    </location>
</feature>
<keyword evidence="2" id="KW-1133">Transmembrane helix</keyword>
<feature type="transmembrane region" description="Helical" evidence="2">
    <location>
        <begin position="304"/>
        <end position="325"/>
    </location>
</feature>
<dbReference type="CDD" id="cd00096">
    <property type="entry name" value="Ig"/>
    <property type="match status" value="1"/>
</dbReference>
<organism evidence="5">
    <name type="scientific">Oikopleura dioica</name>
    <name type="common">Tunicate</name>
    <dbReference type="NCBI Taxonomy" id="34765"/>
    <lineage>
        <taxon>Eukaryota</taxon>
        <taxon>Metazoa</taxon>
        <taxon>Chordata</taxon>
        <taxon>Tunicata</taxon>
        <taxon>Appendicularia</taxon>
        <taxon>Copelata</taxon>
        <taxon>Oikopleuridae</taxon>
        <taxon>Oikopleura</taxon>
    </lineage>
</organism>
<dbReference type="Pfam" id="PF08205">
    <property type="entry name" value="C2-set_2"/>
    <property type="match status" value="1"/>
</dbReference>
<dbReference type="InterPro" id="IPR013151">
    <property type="entry name" value="Immunoglobulin_dom"/>
</dbReference>
<evidence type="ECO:0000259" key="4">
    <source>
        <dbReference type="PROSITE" id="PS50835"/>
    </source>
</evidence>
<dbReference type="SUPFAM" id="SSF48726">
    <property type="entry name" value="Immunoglobulin"/>
    <property type="match status" value="2"/>
</dbReference>
<evidence type="ECO:0000256" key="3">
    <source>
        <dbReference type="SAM" id="SignalP"/>
    </source>
</evidence>
<dbReference type="InParanoid" id="E4X1I7"/>
<dbReference type="InterPro" id="IPR007110">
    <property type="entry name" value="Ig-like_dom"/>
</dbReference>
<dbReference type="Gene3D" id="2.60.40.10">
    <property type="entry name" value="Immunoglobulins"/>
    <property type="match status" value="2"/>
</dbReference>
<keyword evidence="2" id="KW-0472">Membrane</keyword>
<keyword evidence="6" id="KW-1185">Reference proteome</keyword>
<dbReference type="Proteomes" id="UP000001307">
    <property type="component" value="Unassembled WGS sequence"/>
</dbReference>